<evidence type="ECO:0000313" key="2">
    <source>
        <dbReference type="Proteomes" id="UP000198983"/>
    </source>
</evidence>
<accession>A0A1H1UNL2</accession>
<dbReference type="STRING" id="117157.SAMN04489717_3699"/>
<name>A0A1H1UNL2_9ACTN</name>
<organism evidence="1 2">
    <name type="scientific">Actinopolymorpha singaporensis</name>
    <dbReference type="NCBI Taxonomy" id="117157"/>
    <lineage>
        <taxon>Bacteria</taxon>
        <taxon>Bacillati</taxon>
        <taxon>Actinomycetota</taxon>
        <taxon>Actinomycetes</taxon>
        <taxon>Propionibacteriales</taxon>
        <taxon>Actinopolymorphaceae</taxon>
        <taxon>Actinopolymorpha</taxon>
    </lineage>
</organism>
<keyword evidence="2" id="KW-1185">Reference proteome</keyword>
<evidence type="ECO:0000313" key="1">
    <source>
        <dbReference type="EMBL" id="SDS73870.1"/>
    </source>
</evidence>
<reference evidence="1 2" key="1">
    <citation type="submission" date="2016-10" db="EMBL/GenBank/DDBJ databases">
        <authorList>
            <person name="de Groot N.N."/>
        </authorList>
    </citation>
    <scope>NUCLEOTIDE SEQUENCE [LARGE SCALE GENOMIC DNA]</scope>
    <source>
        <strain evidence="1 2">DSM 22024</strain>
    </source>
</reference>
<proteinExistence type="predicted"/>
<protein>
    <submittedName>
        <fullName evidence="1">Uncharacterized protein</fullName>
    </submittedName>
</protein>
<sequence length="129" mass="13572">MDFASLPERLELRRVGRFVDSTRLAREPLLTRAAVAGSVTALAALASVRSGAVGTRDRRVLGVASVLAPAVVWAWAVTSARARITPVDRPADHAGNRLVPAGLRHDVEDTDELLESADVSVTPAGTAPN</sequence>
<gene>
    <name evidence="1" type="ORF">SAMN04489717_3699</name>
</gene>
<dbReference type="Proteomes" id="UP000198983">
    <property type="component" value="Chromosome I"/>
</dbReference>
<dbReference type="AlphaFoldDB" id="A0A1H1UNL2"/>
<dbReference type="EMBL" id="LT629732">
    <property type="protein sequence ID" value="SDS73870.1"/>
    <property type="molecule type" value="Genomic_DNA"/>
</dbReference>